<organism evidence="3 4">
    <name type="scientific">Vibrio sinensis</name>
    <dbReference type="NCBI Taxonomy" id="2302434"/>
    <lineage>
        <taxon>Bacteria</taxon>
        <taxon>Pseudomonadati</taxon>
        <taxon>Pseudomonadota</taxon>
        <taxon>Gammaproteobacteria</taxon>
        <taxon>Vibrionales</taxon>
        <taxon>Vibrionaceae</taxon>
        <taxon>Vibrio</taxon>
    </lineage>
</organism>
<keyword evidence="4" id="KW-1185">Reference proteome</keyword>
<dbReference type="InterPro" id="IPR050739">
    <property type="entry name" value="MFP"/>
</dbReference>
<dbReference type="InterPro" id="IPR011053">
    <property type="entry name" value="Single_hybrid_motif"/>
</dbReference>
<dbReference type="SUPFAM" id="SSF51230">
    <property type="entry name" value="Single hybrid motif"/>
    <property type="match status" value="1"/>
</dbReference>
<dbReference type="Gene3D" id="2.40.30.170">
    <property type="match status" value="1"/>
</dbReference>
<dbReference type="Gene3D" id="2.40.50.100">
    <property type="match status" value="1"/>
</dbReference>
<evidence type="ECO:0000313" key="3">
    <source>
        <dbReference type="EMBL" id="RJX75786.1"/>
    </source>
</evidence>
<dbReference type="EMBL" id="QVMU01000001">
    <property type="protein sequence ID" value="RJX75786.1"/>
    <property type="molecule type" value="Genomic_DNA"/>
</dbReference>
<dbReference type="RefSeq" id="WP_120029535.1">
    <property type="nucleotide sequence ID" value="NZ_QVMU01000001.1"/>
</dbReference>
<comment type="caution">
    <text evidence="3">The sequence shown here is derived from an EMBL/GenBank/DDBJ whole genome shotgun (WGS) entry which is preliminary data.</text>
</comment>
<evidence type="ECO:0000256" key="2">
    <source>
        <dbReference type="SAM" id="Phobius"/>
    </source>
</evidence>
<dbReference type="AlphaFoldDB" id="A0A3A6QZ37"/>
<evidence type="ECO:0000313" key="4">
    <source>
        <dbReference type="Proteomes" id="UP000273252"/>
    </source>
</evidence>
<evidence type="ECO:0000256" key="1">
    <source>
        <dbReference type="SAM" id="Coils"/>
    </source>
</evidence>
<dbReference type="OrthoDB" id="3084at2"/>
<name>A0A3A6QZ37_9VIBR</name>
<dbReference type="Proteomes" id="UP000273252">
    <property type="component" value="Unassembled WGS sequence"/>
</dbReference>
<accession>A0A3A6QZ37</accession>
<dbReference type="Gene3D" id="1.10.287.470">
    <property type="entry name" value="Helix hairpin bin"/>
    <property type="match status" value="1"/>
</dbReference>
<gene>
    <name evidence="3" type="ORF">DZ860_01965</name>
</gene>
<keyword evidence="2" id="KW-0812">Transmembrane</keyword>
<reference evidence="3 4" key="1">
    <citation type="submission" date="2018-08" db="EMBL/GenBank/DDBJ databases">
        <title>Vibrio isolated from the Eastern China Marginal Seas.</title>
        <authorList>
            <person name="Li Y."/>
        </authorList>
    </citation>
    <scope>NUCLEOTIDE SEQUENCE [LARGE SCALE GENOMIC DNA]</scope>
    <source>
        <strain evidence="3 4">BEI233</strain>
    </source>
</reference>
<keyword evidence="2" id="KW-1133">Transmembrane helix</keyword>
<keyword evidence="1" id="KW-0175">Coiled coil</keyword>
<dbReference type="PANTHER" id="PTHR30386">
    <property type="entry name" value="MEMBRANE FUSION SUBUNIT OF EMRAB-TOLC MULTIDRUG EFFLUX PUMP"/>
    <property type="match status" value="1"/>
</dbReference>
<feature type="coiled-coil region" evidence="1">
    <location>
        <begin position="110"/>
        <end position="159"/>
    </location>
</feature>
<protein>
    <submittedName>
        <fullName evidence="3">HlyD family efflux transporter periplasmic adaptor subunit</fullName>
    </submittedName>
</protein>
<sequence length="348" mass="38998">MKVEFHLNKQKKPTVDNGMKVIYGNAKRGGYKLRWYAILALVISPILLMLYYLFQQYVLTVAPGIITSDPVRLTAPQDGVVASINVTDGASLFAGQDLIKMSDSVLDQDIHFLRTELRKLNETLDHSEQVNLTSYLSAIESAQNNLTQITQVKQNYEKYRKQGQVSQVDYAAILNLYSDAKNAVFQAQIMLENVKIEDQQRRAAGNIAQLTRSLDQQLVTKLSKFDTLAIRSPYDGYLVEMIALVGQRVEKGDTLAVVSTNQQPFVITYLAPKYIAKAEKNAKVTIIFPNGKRMDGTVSLAIETASKLPSQLTKPFEGAKAFLKVKVSFDEKLDNHVWVEGMPVEVQF</sequence>
<proteinExistence type="predicted"/>
<dbReference type="PANTHER" id="PTHR30386:SF28">
    <property type="entry name" value="EXPORTED PROTEIN"/>
    <property type="match status" value="1"/>
</dbReference>
<keyword evidence="2" id="KW-0472">Membrane</keyword>
<feature type="transmembrane region" description="Helical" evidence="2">
    <location>
        <begin position="35"/>
        <end position="54"/>
    </location>
</feature>